<protein>
    <submittedName>
        <fullName evidence="1">Ethanolamine operon transcriptional regulator</fullName>
    </submittedName>
</protein>
<dbReference type="Proteomes" id="UP000254877">
    <property type="component" value="Unassembled WGS sequence"/>
</dbReference>
<organism evidence="1 2">
    <name type="scientific">Escherichia coli</name>
    <dbReference type="NCBI Taxonomy" id="562"/>
    <lineage>
        <taxon>Bacteria</taxon>
        <taxon>Pseudomonadati</taxon>
        <taxon>Pseudomonadota</taxon>
        <taxon>Gammaproteobacteria</taxon>
        <taxon>Enterobacterales</taxon>
        <taxon>Enterobacteriaceae</taxon>
        <taxon>Escherichia</taxon>
    </lineage>
</organism>
<proteinExistence type="predicted"/>
<dbReference type="EMBL" id="UGAB01000002">
    <property type="protein sequence ID" value="STF40675.1"/>
    <property type="molecule type" value="Genomic_DNA"/>
</dbReference>
<name>A0A376LBN4_ECOLX</name>
<reference evidence="1 2" key="1">
    <citation type="submission" date="2018-06" db="EMBL/GenBank/DDBJ databases">
        <authorList>
            <consortium name="Pathogen Informatics"/>
            <person name="Doyle S."/>
        </authorList>
    </citation>
    <scope>NUCLEOTIDE SEQUENCE [LARGE SCALE GENOMIC DNA]</scope>
    <source>
        <strain evidence="1 2">NCTC7928</strain>
    </source>
</reference>
<evidence type="ECO:0000313" key="1">
    <source>
        <dbReference type="EMBL" id="STF40675.1"/>
    </source>
</evidence>
<evidence type="ECO:0000313" key="2">
    <source>
        <dbReference type="Proteomes" id="UP000254877"/>
    </source>
</evidence>
<gene>
    <name evidence="1" type="primary">eutR_2</name>
    <name evidence="1" type="ORF">NCTC7928_01240</name>
</gene>
<sequence>MNPLPENLKLTPKVEVDNVHQRQTTDVYEHALTITAWQQIYDQLHPGKFHGEFTEILLDDIQVFREYTGLALRQSCLVWPNSFWFGIPATRGEQGFIGSQCLGSAEIATRPGGNRV</sequence>
<dbReference type="AlphaFoldDB" id="A0A376LBN4"/>
<accession>A0A376LBN4</accession>